<comment type="caution">
    <text evidence="2">The sequence shown here is derived from an EMBL/GenBank/DDBJ whole genome shotgun (WGS) entry which is preliminary data.</text>
</comment>
<reference evidence="2" key="1">
    <citation type="journal article" date="2014" name="Int. J. Syst. Evol. Microbiol.">
        <title>Complete genome sequence of Corynebacterium casei LMG S-19264T (=DSM 44701T), isolated from a smear-ripened cheese.</title>
        <authorList>
            <consortium name="US DOE Joint Genome Institute (JGI-PGF)"/>
            <person name="Walter F."/>
            <person name="Albersmeier A."/>
            <person name="Kalinowski J."/>
            <person name="Ruckert C."/>
        </authorList>
    </citation>
    <scope>NUCLEOTIDE SEQUENCE</scope>
    <source>
        <strain evidence="2">NBRC 112290</strain>
    </source>
</reference>
<reference evidence="2" key="2">
    <citation type="submission" date="2023-02" db="EMBL/GenBank/DDBJ databases">
        <authorList>
            <person name="Sun Q."/>
            <person name="Mori K."/>
        </authorList>
    </citation>
    <scope>NUCLEOTIDE SEQUENCE</scope>
    <source>
        <strain evidence="2">NBRC 112290</strain>
    </source>
</reference>
<evidence type="ECO:0000256" key="1">
    <source>
        <dbReference type="SAM" id="MobiDB-lite"/>
    </source>
</evidence>
<name>A0AA37XDL9_9MICO</name>
<accession>A0AA37XDL9</accession>
<evidence type="ECO:0000313" key="4">
    <source>
        <dbReference type="Proteomes" id="UP001157161"/>
    </source>
</evidence>
<evidence type="ECO:0000313" key="2">
    <source>
        <dbReference type="EMBL" id="GMA30047.1"/>
    </source>
</evidence>
<proteinExistence type="predicted"/>
<protein>
    <submittedName>
        <fullName evidence="2">Uncharacterized protein</fullName>
    </submittedName>
</protein>
<dbReference type="RefSeq" id="WP_284248471.1">
    <property type="nucleotide sequence ID" value="NZ_BSUM01000001.1"/>
</dbReference>
<evidence type="ECO:0000313" key="3">
    <source>
        <dbReference type="EMBL" id="GMA33546.1"/>
    </source>
</evidence>
<sequence length="141" mass="15140">MVRWRRSPVLADVGEGFLAIETTAHQPALETSAGSGRARGAAQELPARFTLHAETGGAVVIAWHNRNVGFVPASHHTSISEQIVAARGARVEADGEVFRLEGSWRVWVGPRPRPRDAGPPDDAIAPKPFTILGIPVTRNDP</sequence>
<feature type="region of interest" description="Disordered" evidence="1">
    <location>
        <begin position="110"/>
        <end position="141"/>
    </location>
</feature>
<dbReference type="EMBL" id="BSUM01000001">
    <property type="protein sequence ID" value="GMA30047.1"/>
    <property type="molecule type" value="Genomic_DNA"/>
</dbReference>
<keyword evidence="4" id="KW-1185">Reference proteome</keyword>
<organism evidence="2 4">
    <name type="scientific">Litorihabitans aurantiacus</name>
    <dbReference type="NCBI Taxonomy" id="1930061"/>
    <lineage>
        <taxon>Bacteria</taxon>
        <taxon>Bacillati</taxon>
        <taxon>Actinomycetota</taxon>
        <taxon>Actinomycetes</taxon>
        <taxon>Micrococcales</taxon>
        <taxon>Beutenbergiaceae</taxon>
        <taxon>Litorihabitans</taxon>
    </lineage>
</organism>
<dbReference type="AlphaFoldDB" id="A0AA37XDL9"/>
<gene>
    <name evidence="2" type="ORF">GCM10025875_00390</name>
    <name evidence="3" type="ORF">GCM10025875_35380</name>
</gene>
<dbReference type="Proteomes" id="UP001157161">
    <property type="component" value="Unassembled WGS sequence"/>
</dbReference>
<dbReference type="EMBL" id="BSUM01000001">
    <property type="protein sequence ID" value="GMA33546.1"/>
    <property type="molecule type" value="Genomic_DNA"/>
</dbReference>